<evidence type="ECO:0000259" key="2">
    <source>
        <dbReference type="Pfam" id="PF01370"/>
    </source>
</evidence>
<dbReference type="KEGG" id="vha:VIBHAR_01320"/>
<evidence type="ECO:0000256" key="1">
    <source>
        <dbReference type="ARBA" id="ARBA00009353"/>
    </source>
</evidence>
<dbReference type="InterPro" id="IPR010099">
    <property type="entry name" value="SDR39U1"/>
</dbReference>
<dbReference type="InterPro" id="IPR013549">
    <property type="entry name" value="DUF1731"/>
</dbReference>
<reference evidence="4 5" key="1">
    <citation type="submission" date="2007-08" db="EMBL/GenBank/DDBJ databases">
        <authorList>
            <consortium name="The Vibrio harveyi Genome Sequencing Project"/>
            <person name="Bassler B."/>
            <person name="Clifton S.W."/>
            <person name="Fulton L."/>
            <person name="Delehaunty K."/>
            <person name="Fronick C."/>
            <person name="Harrison M."/>
            <person name="Markivic C."/>
            <person name="Fulton R."/>
            <person name="Tin-Wollam A.-M."/>
            <person name="Shah N."/>
            <person name="Pepin K."/>
            <person name="Nash W."/>
            <person name="Thiruvilangam P."/>
            <person name="Bhonagiri V."/>
            <person name="Waters C."/>
            <person name="Tu K.C."/>
            <person name="Irgon J."/>
            <person name="Wilson R.K."/>
        </authorList>
    </citation>
    <scope>NUCLEOTIDE SEQUENCE [LARGE SCALE GENOMIC DNA]</scope>
    <source>
        <strain evidence="5">ATCC BAA-1116 / BB120</strain>
    </source>
</reference>
<proteinExistence type="inferred from homology"/>
<dbReference type="PATRIC" id="fig|338187.36.peg.1245"/>
<gene>
    <name evidence="4" type="ordered locus">VIBHAR_01320</name>
</gene>
<evidence type="ECO:0000313" key="5">
    <source>
        <dbReference type="Proteomes" id="UP000008152"/>
    </source>
</evidence>
<dbReference type="InterPro" id="IPR001509">
    <property type="entry name" value="Epimerase_deHydtase"/>
</dbReference>
<dbReference type="AlphaFoldDB" id="A7N171"/>
<dbReference type="InterPro" id="IPR036291">
    <property type="entry name" value="NAD(P)-bd_dom_sf"/>
</dbReference>
<dbReference type="Pfam" id="PF01370">
    <property type="entry name" value="Epimerase"/>
    <property type="match status" value="1"/>
</dbReference>
<evidence type="ECO:0000313" key="4">
    <source>
        <dbReference type="EMBL" id="ABU70297.1"/>
    </source>
</evidence>
<feature type="domain" description="NAD-dependent epimerase/dehydratase" evidence="2">
    <location>
        <begin position="14"/>
        <end position="236"/>
    </location>
</feature>
<evidence type="ECO:0008006" key="6">
    <source>
        <dbReference type="Google" id="ProtNLM"/>
    </source>
</evidence>
<dbReference type="EMBL" id="CP000789">
    <property type="protein sequence ID" value="ABU70297.1"/>
    <property type="molecule type" value="Genomic_DNA"/>
</dbReference>
<accession>A7N171</accession>
<evidence type="ECO:0000259" key="3">
    <source>
        <dbReference type="Pfam" id="PF08338"/>
    </source>
</evidence>
<dbReference type="SUPFAM" id="SSF51735">
    <property type="entry name" value="NAD(P)-binding Rossmann-fold domains"/>
    <property type="match status" value="1"/>
</dbReference>
<sequence>MSERFHTQRDDMKILLTGGTGFIGSELLKMLTTHQVILLTRTPARAKQRLQHADVGNTEYLDSLDSLEDLNDVDAVINLAGEPIADKRWSQEQKEIICNSRWKVTERIVELIHASTEPPSVFISGSAVGYYGDQQDHPFDECLHVNSEAFAHSVCARWEQIAKRAESEQTRVCLLRTGVVLGPNGGALAKMLLPYKLGLGGPLGSGRQYMPWIHILDMVRAIMYLLETPHAHGEFNLCAPHPVSNKIFSGTLAKTLKRPHILFTPKWVMNVAMGESSCLLFDSIRAKPKKLTELGFKFSYSRVEPALKNLLQDRSC</sequence>
<dbReference type="Gene3D" id="3.40.50.720">
    <property type="entry name" value="NAD(P)-binding Rossmann-like Domain"/>
    <property type="match status" value="1"/>
</dbReference>
<dbReference type="Pfam" id="PF08338">
    <property type="entry name" value="DUF1731"/>
    <property type="match status" value="1"/>
</dbReference>
<organism evidence="4 5">
    <name type="scientific">Vibrio campbellii (strain ATCC BAA-1116)</name>
    <dbReference type="NCBI Taxonomy" id="2902295"/>
    <lineage>
        <taxon>Bacteria</taxon>
        <taxon>Pseudomonadati</taxon>
        <taxon>Pseudomonadota</taxon>
        <taxon>Gammaproteobacteria</taxon>
        <taxon>Vibrionales</taxon>
        <taxon>Vibrionaceae</taxon>
        <taxon>Vibrio</taxon>
    </lineage>
</organism>
<dbReference type="NCBIfam" id="TIGR01777">
    <property type="entry name" value="yfcH"/>
    <property type="match status" value="1"/>
</dbReference>
<dbReference type="Proteomes" id="UP000008152">
    <property type="component" value="Chromosome I"/>
</dbReference>
<comment type="similarity">
    <text evidence="1">Belongs to the NAD(P)-dependent epimerase/dehydratase family. SDR39U1 subfamily.</text>
</comment>
<dbReference type="PANTHER" id="PTHR11092:SF0">
    <property type="entry name" value="EPIMERASE FAMILY PROTEIN SDR39U1"/>
    <property type="match status" value="1"/>
</dbReference>
<protein>
    <recommendedName>
        <fullName evidence="6">TIGR01777 family protein</fullName>
    </recommendedName>
</protein>
<dbReference type="PANTHER" id="PTHR11092">
    <property type="entry name" value="SUGAR NUCLEOTIDE EPIMERASE RELATED"/>
    <property type="match status" value="1"/>
</dbReference>
<name>A7N171_VIBC1</name>
<feature type="domain" description="DUF1731" evidence="3">
    <location>
        <begin position="264"/>
        <end position="310"/>
    </location>
</feature>